<sequence length="418" mass="45255">MARFTRRAFLGSALTGFAAVSSGHTPPFARSVLDPPLSSWAPTGAPDGLFLTWQRDPTTTVTVQWVGPRWSGEATVSCAPFPVAGTWQIAQVASKLFPGTSLSVYRAEITGLMPGSEYQFRVGSRPFTHRFRTMPARATDAITFVSGGDCGVNPHAVATNMLAAKQEPHFVLLGGDLAYDNGRSPETFLAFLRNYSTQMIDPVGRLIPLVACIGNHEVNGVVGAKREGAPAFLSVFDGLFRDTTFGTLDFGDYLSLVLLDSGHVAPVGGGQSEWLEKTLREREGYPHLFAANHVPAYPSARDPGEAGAENRKHWCPLFERYGVDAVLEHHDHTFKRTHPLKGGLKDKYGVPYLGDGSWGQLRAPAPLAKRPYLVAASHAYHLTLHRLEGASRFHVALEASGAVADVYGTKGKHPARRG</sequence>
<dbReference type="Pfam" id="PF16656">
    <property type="entry name" value="Pur_ac_phosph_N"/>
    <property type="match status" value="1"/>
</dbReference>
<protein>
    <recommendedName>
        <fullName evidence="7">Fibronectin type-III domain-containing protein</fullName>
    </recommendedName>
</protein>
<feature type="chain" id="PRO_5026772623" description="Fibronectin type-III domain-containing protein" evidence="2">
    <location>
        <begin position="19"/>
        <end position="418"/>
    </location>
</feature>
<dbReference type="KEGG" id="gms:SOIL9_39500"/>
<evidence type="ECO:0000313" key="6">
    <source>
        <dbReference type="Proteomes" id="UP000464178"/>
    </source>
</evidence>
<dbReference type="AlphaFoldDB" id="A0A6P2D104"/>
<evidence type="ECO:0000313" key="5">
    <source>
        <dbReference type="EMBL" id="VTR93764.1"/>
    </source>
</evidence>
<gene>
    <name evidence="5" type="ORF">SOIL9_39500</name>
</gene>
<feature type="domain" description="Calcineurin-like phosphoesterase" evidence="3">
    <location>
        <begin position="161"/>
        <end position="333"/>
    </location>
</feature>
<evidence type="ECO:0000256" key="1">
    <source>
        <dbReference type="ARBA" id="ARBA00022729"/>
    </source>
</evidence>
<dbReference type="EMBL" id="LR593886">
    <property type="protein sequence ID" value="VTR93764.1"/>
    <property type="molecule type" value="Genomic_DNA"/>
</dbReference>
<dbReference type="InterPro" id="IPR015914">
    <property type="entry name" value="PAPs_N"/>
</dbReference>
<dbReference type="Pfam" id="PF00149">
    <property type="entry name" value="Metallophos"/>
    <property type="match status" value="1"/>
</dbReference>
<proteinExistence type="predicted"/>
<evidence type="ECO:0000259" key="3">
    <source>
        <dbReference type="Pfam" id="PF00149"/>
    </source>
</evidence>
<dbReference type="CDD" id="cd00063">
    <property type="entry name" value="FN3"/>
    <property type="match status" value="1"/>
</dbReference>
<keyword evidence="1 2" id="KW-0732">Signal</keyword>
<dbReference type="GO" id="GO:0003993">
    <property type="term" value="F:acid phosphatase activity"/>
    <property type="evidence" value="ECO:0007669"/>
    <property type="project" value="InterPro"/>
</dbReference>
<accession>A0A6P2D104</accession>
<feature type="signal peptide" evidence="2">
    <location>
        <begin position="1"/>
        <end position="18"/>
    </location>
</feature>
<dbReference type="InterPro" id="IPR004843">
    <property type="entry name" value="Calcineurin-like_PHP"/>
</dbReference>
<dbReference type="Proteomes" id="UP000464178">
    <property type="component" value="Chromosome"/>
</dbReference>
<dbReference type="PANTHER" id="PTHR22953">
    <property type="entry name" value="ACID PHOSPHATASE RELATED"/>
    <property type="match status" value="1"/>
</dbReference>
<dbReference type="InterPro" id="IPR003961">
    <property type="entry name" value="FN3_dom"/>
</dbReference>
<dbReference type="GO" id="GO:0046872">
    <property type="term" value="F:metal ion binding"/>
    <property type="evidence" value="ECO:0007669"/>
    <property type="project" value="InterPro"/>
</dbReference>
<dbReference type="SUPFAM" id="SSF49363">
    <property type="entry name" value="Purple acid phosphatase, N-terminal domain"/>
    <property type="match status" value="1"/>
</dbReference>
<dbReference type="Gene3D" id="2.60.40.380">
    <property type="entry name" value="Purple acid phosphatase-like, N-terminal"/>
    <property type="match status" value="1"/>
</dbReference>
<evidence type="ECO:0008006" key="7">
    <source>
        <dbReference type="Google" id="ProtNLM"/>
    </source>
</evidence>
<evidence type="ECO:0000256" key="2">
    <source>
        <dbReference type="SAM" id="SignalP"/>
    </source>
</evidence>
<feature type="domain" description="Purple acid phosphatase N-terminal" evidence="4">
    <location>
        <begin position="46"/>
        <end position="126"/>
    </location>
</feature>
<dbReference type="SUPFAM" id="SSF56300">
    <property type="entry name" value="Metallo-dependent phosphatases"/>
    <property type="match status" value="1"/>
</dbReference>
<dbReference type="PANTHER" id="PTHR22953:SF153">
    <property type="entry name" value="PURPLE ACID PHOSPHATASE"/>
    <property type="match status" value="1"/>
</dbReference>
<dbReference type="InterPro" id="IPR008963">
    <property type="entry name" value="Purple_acid_Pase-like_N"/>
</dbReference>
<name>A0A6P2D104_9BACT</name>
<dbReference type="Gene3D" id="3.60.21.10">
    <property type="match status" value="1"/>
</dbReference>
<dbReference type="InterPro" id="IPR039331">
    <property type="entry name" value="PAPs-like"/>
</dbReference>
<dbReference type="InterPro" id="IPR029052">
    <property type="entry name" value="Metallo-depent_PP-like"/>
</dbReference>
<keyword evidence="6" id="KW-1185">Reference proteome</keyword>
<organism evidence="5 6">
    <name type="scientific">Gemmata massiliana</name>
    <dbReference type="NCBI Taxonomy" id="1210884"/>
    <lineage>
        <taxon>Bacteria</taxon>
        <taxon>Pseudomonadati</taxon>
        <taxon>Planctomycetota</taxon>
        <taxon>Planctomycetia</taxon>
        <taxon>Gemmatales</taxon>
        <taxon>Gemmataceae</taxon>
        <taxon>Gemmata</taxon>
    </lineage>
</organism>
<evidence type="ECO:0000259" key="4">
    <source>
        <dbReference type="Pfam" id="PF16656"/>
    </source>
</evidence>
<dbReference type="RefSeq" id="WP_162668437.1">
    <property type="nucleotide sequence ID" value="NZ_LR593886.1"/>
</dbReference>
<reference evidence="5 6" key="1">
    <citation type="submission" date="2019-05" db="EMBL/GenBank/DDBJ databases">
        <authorList>
            <consortium name="Science for Life Laboratories"/>
        </authorList>
    </citation>
    <scope>NUCLEOTIDE SEQUENCE [LARGE SCALE GENOMIC DNA]</scope>
    <source>
        <strain evidence="5">Soil9</strain>
    </source>
</reference>